<dbReference type="EMBL" id="CACRTV010000057">
    <property type="protein sequence ID" value="VYU44492.1"/>
    <property type="molecule type" value="Genomic_DNA"/>
</dbReference>
<evidence type="ECO:0000313" key="1">
    <source>
        <dbReference type="EMBL" id="VYU44492.1"/>
    </source>
</evidence>
<accession>A0A6N3ETV5</accession>
<protein>
    <submittedName>
        <fullName evidence="1">Uncharacterized protein</fullName>
    </submittedName>
</protein>
<gene>
    <name evidence="1" type="ORF">CPLFYP93_02295</name>
</gene>
<proteinExistence type="predicted"/>
<reference evidence="1" key="1">
    <citation type="submission" date="2019-11" db="EMBL/GenBank/DDBJ databases">
        <authorList>
            <person name="Feng L."/>
        </authorList>
    </citation>
    <scope>NUCLEOTIDE SEQUENCE</scope>
    <source>
        <strain evidence="1">CParaputrificumLFYP93</strain>
    </source>
</reference>
<dbReference type="AlphaFoldDB" id="A0A6N3ETV5"/>
<dbReference type="RefSeq" id="WP_156561665.1">
    <property type="nucleotide sequence ID" value="NZ_CACRTV010000057.1"/>
</dbReference>
<name>A0A6N3ETV5_9CLOT</name>
<organism evidence="1">
    <name type="scientific">Clostridium paraputrificum</name>
    <dbReference type="NCBI Taxonomy" id="29363"/>
    <lineage>
        <taxon>Bacteria</taxon>
        <taxon>Bacillati</taxon>
        <taxon>Bacillota</taxon>
        <taxon>Clostridia</taxon>
        <taxon>Eubacteriales</taxon>
        <taxon>Clostridiaceae</taxon>
        <taxon>Clostridium</taxon>
    </lineage>
</organism>
<sequence length="98" mass="11849">MKLKYDEVIRISNMRGYTLETTNFSKTWISFINPMTDIRLEVWLKTGEFRLLYRCKLFVKLDTGVLREFISDDKFKTYEDHMKLYLSALKEVDYSIED</sequence>